<dbReference type="STRING" id="479437.Elen_1530"/>
<accession>C8WHA7</accession>
<dbReference type="Gene3D" id="3.30.950.30">
    <property type="entry name" value="Schlafen, AAA domain"/>
    <property type="match status" value="1"/>
</dbReference>
<dbReference type="AlphaFoldDB" id="C8WHA7"/>
<gene>
    <name evidence="2" type="ordered locus">Elen_1530</name>
</gene>
<protein>
    <recommendedName>
        <fullName evidence="1">Schlafen AlbA-2 domain-containing protein</fullName>
    </recommendedName>
</protein>
<dbReference type="GeneID" id="69510367"/>
<evidence type="ECO:0000313" key="2">
    <source>
        <dbReference type="EMBL" id="ACV55498.1"/>
    </source>
</evidence>
<feature type="domain" description="Schlafen AlbA-2" evidence="1">
    <location>
        <begin position="34"/>
        <end position="165"/>
    </location>
</feature>
<dbReference type="OrthoDB" id="869451at2"/>
<dbReference type="EMBL" id="CP001726">
    <property type="protein sequence ID" value="ACV55498.1"/>
    <property type="molecule type" value="Genomic_DNA"/>
</dbReference>
<dbReference type="RefSeq" id="WP_015760622.1">
    <property type="nucleotide sequence ID" value="NC_013204.1"/>
</dbReference>
<dbReference type="eggNOG" id="COG2865">
    <property type="taxonomic scope" value="Bacteria"/>
</dbReference>
<dbReference type="InterPro" id="IPR038461">
    <property type="entry name" value="Schlafen_AlbA_2_dom_sf"/>
</dbReference>
<evidence type="ECO:0000259" key="1">
    <source>
        <dbReference type="Pfam" id="PF04326"/>
    </source>
</evidence>
<dbReference type="BioCyc" id="ELEN479437:G1GFY-1538-MONOMER"/>
<dbReference type="PaxDb" id="479437-Elen_1530"/>
<dbReference type="KEGG" id="ele:Elen_1530"/>
<dbReference type="Pfam" id="PF04326">
    <property type="entry name" value="SLFN_AlbA_2"/>
    <property type="match status" value="1"/>
</dbReference>
<name>C8WHA7_EGGLE</name>
<sequence>MLGDSRRISRARLIGSLLSRIQEEAPKLIALKREGAYWDFKKEWHKDNSELIHDILCLANNLESDVSYLFIGIDEEEGYSVCDVENNDHAERKANQMIVDMLSKTKWDNGQPPFAVVEPMELDGGTIDILCVVSRREDMPYSLSKGSGKVRAHMVHTRRVDSNTPIDEGASWNEVEDIWRHHFSLDESPLARVKVMLEDKEHWRFLSEVVGTEDKYYLYAPEFTVCHYSDDERDGYEYYMLNQTDPSPSWYMIEIRYFQTRIFDTLGIALDGGRYFAPAPSRSFVRWNRRSLDFNLMYCYYTRDSLDWNLNEFFFDENYGDARIARRRFLETVVIFQDEEERKGFEILLRERHSEFEEEMSEAPDPYGAERLPEDYPQEAKDQATRELKAIPILKRMLEEFRDDLEGLRLPTSRDW</sequence>
<dbReference type="InterPro" id="IPR007421">
    <property type="entry name" value="Schlafen_AlbA_2_dom"/>
</dbReference>
<keyword evidence="3" id="KW-1185">Reference proteome</keyword>
<evidence type="ECO:0000313" key="3">
    <source>
        <dbReference type="Proteomes" id="UP000001377"/>
    </source>
</evidence>
<organism evidence="2 3">
    <name type="scientific">Eggerthella lenta (strain ATCC 25559 / DSM 2243 / CCUG 17323 / JCM 9979 / KCTC 3265 / NCTC 11813 / VPI 0255 / 1899 B)</name>
    <name type="common">Eubacterium lentum</name>
    <dbReference type="NCBI Taxonomy" id="479437"/>
    <lineage>
        <taxon>Bacteria</taxon>
        <taxon>Bacillati</taxon>
        <taxon>Actinomycetota</taxon>
        <taxon>Coriobacteriia</taxon>
        <taxon>Eggerthellales</taxon>
        <taxon>Eggerthellaceae</taxon>
        <taxon>Eggerthella</taxon>
    </lineage>
</organism>
<reference evidence="2 3" key="1">
    <citation type="journal article" date="2009" name="Stand. Genomic Sci.">
        <title>Complete genome sequence of Eggerthella lenta type strain (IPP VPI 0255).</title>
        <authorList>
            <person name="Saunders E."/>
            <person name="Pukall R."/>
            <person name="Abt B."/>
            <person name="Lapidus A."/>
            <person name="Glavina Del Rio T."/>
            <person name="Copeland A."/>
            <person name="Tice H."/>
            <person name="Cheng J.F."/>
            <person name="Lucas S."/>
            <person name="Chen F."/>
            <person name="Nolan M."/>
            <person name="Bruce D."/>
            <person name="Goodwin L."/>
            <person name="Pitluck S."/>
            <person name="Ivanova N."/>
            <person name="Mavromatis K."/>
            <person name="Ovchinnikova G."/>
            <person name="Pati A."/>
            <person name="Chen A."/>
            <person name="Palaniappan K."/>
            <person name="Land M."/>
            <person name="Hauser L."/>
            <person name="Chang Y.J."/>
            <person name="Jeffries C.D."/>
            <person name="Chain P."/>
            <person name="Meincke L."/>
            <person name="Sims D."/>
            <person name="Brettin T."/>
            <person name="Detter J.C."/>
            <person name="Goker M."/>
            <person name="Bristow J."/>
            <person name="Eisen J.A."/>
            <person name="Markowitz V."/>
            <person name="Hugenholtz P."/>
            <person name="Kyrpides N.C."/>
            <person name="Klenk H.P."/>
            <person name="Han C."/>
        </authorList>
    </citation>
    <scope>NUCLEOTIDE SEQUENCE [LARGE SCALE GENOMIC DNA]</scope>
    <source>
        <strain evidence="3">ATCC 25559 / DSM 2243 / CCUG 17323 / JCM 9979 / KCTC 3265 / NCTC 11813 / VPI 0255 / 1899 B</strain>
    </source>
</reference>
<proteinExistence type="predicted"/>
<dbReference type="HOGENOM" id="CLU_039491_1_0_11"/>
<dbReference type="Proteomes" id="UP000001377">
    <property type="component" value="Chromosome"/>
</dbReference>